<sequence>MISATITAFTILLCGRSAVTWNGSIRFQSHVVKECHTRHKNCRLETTKTTSLIICEKIEPMPAATEEE</sequence>
<comment type="caution">
    <text evidence="1">The sequence shown here is derived from an EMBL/GenBank/DDBJ whole genome shotgun (WGS) entry which is preliminary data.</text>
</comment>
<proteinExistence type="predicted"/>
<organism evidence="1">
    <name type="scientific">marine sediment metagenome</name>
    <dbReference type="NCBI Taxonomy" id="412755"/>
    <lineage>
        <taxon>unclassified sequences</taxon>
        <taxon>metagenomes</taxon>
        <taxon>ecological metagenomes</taxon>
    </lineage>
</organism>
<dbReference type="AlphaFoldDB" id="X0VC99"/>
<protein>
    <submittedName>
        <fullName evidence="1">Uncharacterized protein</fullName>
    </submittedName>
</protein>
<reference evidence="1" key="1">
    <citation type="journal article" date="2014" name="Front. Microbiol.">
        <title>High frequency of phylogenetically diverse reductive dehalogenase-homologous genes in deep subseafloor sedimentary metagenomes.</title>
        <authorList>
            <person name="Kawai M."/>
            <person name="Futagami T."/>
            <person name="Toyoda A."/>
            <person name="Takaki Y."/>
            <person name="Nishi S."/>
            <person name="Hori S."/>
            <person name="Arai W."/>
            <person name="Tsubouchi T."/>
            <person name="Morono Y."/>
            <person name="Uchiyama I."/>
            <person name="Ito T."/>
            <person name="Fujiyama A."/>
            <person name="Inagaki F."/>
            <person name="Takami H."/>
        </authorList>
    </citation>
    <scope>NUCLEOTIDE SEQUENCE</scope>
    <source>
        <strain evidence="1">Expedition CK06-06</strain>
    </source>
</reference>
<accession>X0VC99</accession>
<gene>
    <name evidence="1" type="ORF">S01H1_23511</name>
</gene>
<evidence type="ECO:0000313" key="1">
    <source>
        <dbReference type="EMBL" id="GAF98210.1"/>
    </source>
</evidence>
<dbReference type="EMBL" id="BARS01013599">
    <property type="protein sequence ID" value="GAF98210.1"/>
    <property type="molecule type" value="Genomic_DNA"/>
</dbReference>
<name>X0VC99_9ZZZZ</name>